<dbReference type="AlphaFoldDB" id="A0A1I4B982"/>
<evidence type="ECO:0000256" key="1">
    <source>
        <dbReference type="SAM" id="Phobius"/>
    </source>
</evidence>
<dbReference type="Proteomes" id="UP000198851">
    <property type="component" value="Unassembled WGS sequence"/>
</dbReference>
<dbReference type="RefSeq" id="WP_093320620.1">
    <property type="nucleotide sequence ID" value="NZ_FOSZ01000001.1"/>
</dbReference>
<evidence type="ECO:0000313" key="3">
    <source>
        <dbReference type="Proteomes" id="UP000198851"/>
    </source>
</evidence>
<accession>A0A1I4B982</accession>
<feature type="transmembrane region" description="Helical" evidence="1">
    <location>
        <begin position="134"/>
        <end position="160"/>
    </location>
</feature>
<keyword evidence="1" id="KW-0472">Membrane</keyword>
<feature type="transmembrane region" description="Helical" evidence="1">
    <location>
        <begin position="104"/>
        <end position="122"/>
    </location>
</feature>
<feature type="transmembrane region" description="Helical" evidence="1">
    <location>
        <begin position="45"/>
        <end position="66"/>
    </location>
</feature>
<proteinExistence type="predicted"/>
<dbReference type="EMBL" id="FOSZ01000001">
    <property type="protein sequence ID" value="SFK64519.1"/>
    <property type="molecule type" value="Genomic_DNA"/>
</dbReference>
<protein>
    <submittedName>
        <fullName evidence="2">Uncharacterized protein</fullName>
    </submittedName>
</protein>
<feature type="transmembrane region" description="Helical" evidence="1">
    <location>
        <begin position="78"/>
        <end position="98"/>
    </location>
</feature>
<keyword evidence="1" id="KW-0812">Transmembrane</keyword>
<dbReference type="OrthoDB" id="7847449at2"/>
<name>A0A1I4B982_9RHOB</name>
<reference evidence="3" key="1">
    <citation type="submission" date="2016-10" db="EMBL/GenBank/DDBJ databases">
        <authorList>
            <person name="Varghese N."/>
            <person name="Submissions S."/>
        </authorList>
    </citation>
    <scope>NUCLEOTIDE SEQUENCE [LARGE SCALE GENOMIC DNA]</scope>
    <source>
        <strain evidence="3">DSM 28453</strain>
    </source>
</reference>
<organism evidence="2 3">
    <name type="scientific">Shimia haliotis</name>
    <dbReference type="NCBI Taxonomy" id="1280847"/>
    <lineage>
        <taxon>Bacteria</taxon>
        <taxon>Pseudomonadati</taxon>
        <taxon>Pseudomonadota</taxon>
        <taxon>Alphaproteobacteria</taxon>
        <taxon>Rhodobacterales</taxon>
        <taxon>Roseobacteraceae</taxon>
    </lineage>
</organism>
<evidence type="ECO:0000313" key="2">
    <source>
        <dbReference type="EMBL" id="SFK64519.1"/>
    </source>
</evidence>
<sequence length="163" mass="18694">MRVLMQTARRAPYAALILMAVSLAALVISQEWQTGFLVVLSGFEFQVVTGSLLVTGLCYQWILFFKRVLRDNKNARRVLVNHRWVGVGMTYLFALHAVRMGHTWMTLLSVVFFLIALTGVLNREVLRYRQNWIYLVWLSAHIGLSAMMVPLVALHVWVALAYQ</sequence>
<dbReference type="STRING" id="1280847.SAMN04488036_101852"/>
<keyword evidence="1" id="KW-1133">Transmembrane helix</keyword>
<keyword evidence="3" id="KW-1185">Reference proteome</keyword>
<gene>
    <name evidence="2" type="ORF">SAMN04488036_101852</name>
</gene>